<evidence type="ECO:0000313" key="1">
    <source>
        <dbReference type="EMBL" id="SEM68502.1"/>
    </source>
</evidence>
<dbReference type="CDD" id="cd00657">
    <property type="entry name" value="Ferritin_like"/>
    <property type="match status" value="1"/>
</dbReference>
<dbReference type="EMBL" id="FOCP01000001">
    <property type="protein sequence ID" value="SEM68502.1"/>
    <property type="molecule type" value="Genomic_DNA"/>
</dbReference>
<accession>A0A1H8ACA9</accession>
<dbReference type="Proteomes" id="UP000199459">
    <property type="component" value="Unassembled WGS sequence"/>
</dbReference>
<dbReference type="STRING" id="917.SAMN05216326_11262"/>
<evidence type="ECO:0000313" key="2">
    <source>
        <dbReference type="Proteomes" id="UP000199459"/>
    </source>
</evidence>
<protein>
    <submittedName>
        <fullName evidence="1">Uncharacterized conserved protein, contains ferritin-like DUF455 domain</fullName>
    </submittedName>
</protein>
<reference evidence="1 2" key="1">
    <citation type="submission" date="2016-10" db="EMBL/GenBank/DDBJ databases">
        <authorList>
            <person name="de Groot N.N."/>
        </authorList>
    </citation>
    <scope>NUCLEOTIDE SEQUENCE [LARGE SCALE GENOMIC DNA]</scope>
    <source>
        <strain evidence="1 2">Nm22</strain>
    </source>
</reference>
<dbReference type="AlphaFoldDB" id="A0A1H8ACA9"/>
<dbReference type="Pfam" id="PF04305">
    <property type="entry name" value="DUF455"/>
    <property type="match status" value="1"/>
</dbReference>
<dbReference type="InterPro" id="IPR009078">
    <property type="entry name" value="Ferritin-like_SF"/>
</dbReference>
<dbReference type="InterPro" id="IPR011197">
    <property type="entry name" value="UCP012318"/>
</dbReference>
<dbReference type="SUPFAM" id="SSF47240">
    <property type="entry name" value="Ferritin-like"/>
    <property type="match status" value="1"/>
</dbReference>
<dbReference type="PIRSF" id="PIRSF012318">
    <property type="entry name" value="UCP012318"/>
    <property type="match status" value="1"/>
</dbReference>
<dbReference type="InterPro" id="IPR007402">
    <property type="entry name" value="DUF455"/>
</dbReference>
<dbReference type="PANTHER" id="PTHR42782:SF4">
    <property type="entry name" value="DUF455 DOMAIN-CONTAINING PROTEIN"/>
    <property type="match status" value="1"/>
</dbReference>
<name>A0A1H8ACA9_9PROT</name>
<dbReference type="PANTHER" id="PTHR42782">
    <property type="entry name" value="SI:CH73-314G15.3"/>
    <property type="match status" value="1"/>
</dbReference>
<proteinExistence type="predicted"/>
<gene>
    <name evidence="1" type="ORF">SAMN05216325_10183</name>
</gene>
<sequence>MINNHKFSVFDITMESLFDAAQRCLNAREIDHKLYLTNQTAQMWHQELLSIESRQVPEPIGEPGRPAKPELVLPASVPKRRLGTKTGLVSLIHAVTHIEFNAINLAWDAVYRFRQLPAQFYSDWIRVACEEAQHFQLLRNRLLELEHDYGDFPAHNGLWEMARKTAFDPMVRMALVPRVLEARGLDVTPGIINRLHIAGDEKTVAILEIILRDEIGHVKIGSYWFQYFCNQRQLNADRTFSDLLNQYFTGQLSGPLHYEARQQAGFTETELKALESMKR</sequence>
<organism evidence="1 2">
    <name type="scientific">Nitrosomonas marina</name>
    <dbReference type="NCBI Taxonomy" id="917"/>
    <lineage>
        <taxon>Bacteria</taxon>
        <taxon>Pseudomonadati</taxon>
        <taxon>Pseudomonadota</taxon>
        <taxon>Betaproteobacteria</taxon>
        <taxon>Nitrosomonadales</taxon>
        <taxon>Nitrosomonadaceae</taxon>
        <taxon>Nitrosomonas</taxon>
    </lineage>
</organism>